<sequence>MNPYHGEDLPLNLKSLSIIIHYDKSCSTDLRQAANSCQQDSSTLRNSHNSPTEKNHKQEAQLCEPTELTESAKKVLLTQAQIEVEQSKSKKIETADIHLPSKDTTTEQTEKLQQMIRGYIIHNPLQTHQQAVSVYKYFVAEELKKGTYPGGLPEQVKKRLQVRAQALWSFAP</sequence>
<keyword evidence="3" id="KW-1185">Reference proteome</keyword>
<dbReference type="Proteomes" id="UP000297527">
    <property type="component" value="Unassembled WGS sequence"/>
</dbReference>
<protein>
    <submittedName>
        <fullName evidence="2">Uncharacterized protein</fullName>
    </submittedName>
</protein>
<dbReference type="AlphaFoldDB" id="A0A4Z1HZY8"/>
<proteinExistence type="predicted"/>
<dbReference type="EMBL" id="PQXN01000103">
    <property type="protein sequence ID" value="TGO54721.1"/>
    <property type="molecule type" value="Genomic_DNA"/>
</dbReference>
<organism evidence="2 3">
    <name type="scientific">Botryotinia convoluta</name>
    <dbReference type="NCBI Taxonomy" id="54673"/>
    <lineage>
        <taxon>Eukaryota</taxon>
        <taxon>Fungi</taxon>
        <taxon>Dikarya</taxon>
        <taxon>Ascomycota</taxon>
        <taxon>Pezizomycotina</taxon>
        <taxon>Leotiomycetes</taxon>
        <taxon>Helotiales</taxon>
        <taxon>Sclerotiniaceae</taxon>
        <taxon>Botryotinia</taxon>
    </lineage>
</organism>
<dbReference type="OrthoDB" id="3554181at2759"/>
<evidence type="ECO:0000313" key="3">
    <source>
        <dbReference type="Proteomes" id="UP000297527"/>
    </source>
</evidence>
<comment type="caution">
    <text evidence="2">The sequence shown here is derived from an EMBL/GenBank/DDBJ whole genome shotgun (WGS) entry which is preliminary data.</text>
</comment>
<reference evidence="2 3" key="1">
    <citation type="submission" date="2017-12" db="EMBL/GenBank/DDBJ databases">
        <title>Comparative genomics of Botrytis spp.</title>
        <authorList>
            <person name="Valero-Jimenez C.A."/>
            <person name="Tapia P."/>
            <person name="Veloso J."/>
            <person name="Silva-Moreno E."/>
            <person name="Staats M."/>
            <person name="Valdes J.H."/>
            <person name="Van Kan J.A.L."/>
        </authorList>
    </citation>
    <scope>NUCLEOTIDE SEQUENCE [LARGE SCALE GENOMIC DNA]</scope>
    <source>
        <strain evidence="2 3">MUCL11595</strain>
    </source>
</reference>
<accession>A0A4Z1HZY8</accession>
<gene>
    <name evidence="2" type="ORF">BCON_0103g00340</name>
</gene>
<evidence type="ECO:0000256" key="1">
    <source>
        <dbReference type="SAM" id="MobiDB-lite"/>
    </source>
</evidence>
<evidence type="ECO:0000313" key="2">
    <source>
        <dbReference type="EMBL" id="TGO54721.1"/>
    </source>
</evidence>
<feature type="region of interest" description="Disordered" evidence="1">
    <location>
        <begin position="37"/>
        <end position="61"/>
    </location>
</feature>
<name>A0A4Z1HZY8_9HELO</name>
<feature type="compositionally biased region" description="Polar residues" evidence="1">
    <location>
        <begin position="37"/>
        <end position="50"/>
    </location>
</feature>